<evidence type="ECO:0008006" key="3">
    <source>
        <dbReference type="Google" id="ProtNLM"/>
    </source>
</evidence>
<protein>
    <recommendedName>
        <fullName evidence="3">HEPN domain-containing protein</fullName>
    </recommendedName>
</protein>
<name>A0A2Z4PQC4_9GAMM</name>
<reference evidence="1 2" key="1">
    <citation type="submission" date="2016-06" db="EMBL/GenBank/DDBJ databases">
        <title>The sequenced genome of the ice-adhering bacterium Marinomonas primoryensis, from Antarctica.</title>
        <authorList>
            <person name="Graham L."/>
            <person name="Vance T.D.R."/>
            <person name="Davies P.L."/>
        </authorList>
    </citation>
    <scope>NUCLEOTIDE SEQUENCE [LARGE SCALE GENOMIC DNA]</scope>
    <source>
        <strain evidence="1 2">AceL</strain>
    </source>
</reference>
<accession>A0A2Z4PQC4</accession>
<evidence type="ECO:0000313" key="2">
    <source>
        <dbReference type="Proteomes" id="UP000249898"/>
    </source>
</evidence>
<evidence type="ECO:0000313" key="1">
    <source>
        <dbReference type="EMBL" id="AWX99338.1"/>
    </source>
</evidence>
<dbReference type="EMBL" id="CP016181">
    <property type="protein sequence ID" value="AWX99338.1"/>
    <property type="molecule type" value="Genomic_DNA"/>
</dbReference>
<gene>
    <name evidence="1" type="ORF">A8139_04455</name>
</gene>
<dbReference type="RefSeq" id="WP_112136009.1">
    <property type="nucleotide sequence ID" value="NZ_CP016181.1"/>
</dbReference>
<organism evidence="1 2">
    <name type="scientific">Marinomonas primoryensis</name>
    <dbReference type="NCBI Taxonomy" id="178399"/>
    <lineage>
        <taxon>Bacteria</taxon>
        <taxon>Pseudomonadati</taxon>
        <taxon>Pseudomonadota</taxon>
        <taxon>Gammaproteobacteria</taxon>
        <taxon>Oceanospirillales</taxon>
        <taxon>Oceanospirillaceae</taxon>
        <taxon>Marinomonas</taxon>
    </lineage>
</organism>
<dbReference type="OrthoDB" id="9181631at2"/>
<proteinExistence type="predicted"/>
<sequence length="413" mass="47159">MVDKTWNIFKSLHSGRFNACVGENSLHDLKTYSNGYMEASILLLNTVLDNRLIGQMDTLVHPILYSARHAIELTIKYTLFELNKCDLKTEEAKISGHNLCKLWKLFEAIAQQDSRLRNCYENIDPILKELDAADRDAQDFRYPVGNAKNGTPATQTLAGKRIVDLVTVREMITYLEEQLKSLQELSVIVSIERNLGTYTQDLNRDELKKLAIDCGKGTPPYYPEAKKTWQKNYSLSGHGFGRAMKKIRSHREFAGYAGVEKDLIALPIDLLDKIVQFKLIDLQTSFSSNRQLGGKLILSVNDLVDSIEIDTIASKAYDELKEHLTAPIIAELETLYYLSYLFEYSENYVLNFEQKLSCISDDKGCRDSFLHVFSKTNLLQNVISSLNLVGQNARSKHYQNQLTTLEEEFKDER</sequence>
<dbReference type="AlphaFoldDB" id="A0A2Z4PQC4"/>
<dbReference type="Proteomes" id="UP000249898">
    <property type="component" value="Chromosome"/>
</dbReference>